<dbReference type="EMBL" id="FNXF01000012">
    <property type="protein sequence ID" value="SEI03068.1"/>
    <property type="molecule type" value="Genomic_DNA"/>
</dbReference>
<dbReference type="PANTHER" id="PTHR23150:SF35">
    <property type="entry name" value="BLL6746 PROTEIN"/>
    <property type="match status" value="1"/>
</dbReference>
<reference evidence="3" key="1">
    <citation type="submission" date="2016-10" db="EMBL/GenBank/DDBJ databases">
        <authorList>
            <person name="Varghese N."/>
            <person name="Submissions S."/>
        </authorList>
    </citation>
    <scope>NUCLEOTIDE SEQUENCE [LARGE SCALE GENOMIC DNA]</scope>
    <source>
        <strain evidence="3">DSM 17616</strain>
    </source>
</reference>
<evidence type="ECO:0000313" key="3">
    <source>
        <dbReference type="Proteomes" id="UP000199371"/>
    </source>
</evidence>
<dbReference type="InterPro" id="IPR042095">
    <property type="entry name" value="SUMF_sf"/>
</dbReference>
<dbReference type="AlphaFoldDB" id="A0A1H6MY85"/>
<dbReference type="InterPro" id="IPR016187">
    <property type="entry name" value="CTDL_fold"/>
</dbReference>
<dbReference type="SUPFAM" id="SSF56436">
    <property type="entry name" value="C-type lectin-like"/>
    <property type="match status" value="1"/>
</dbReference>
<evidence type="ECO:0000259" key="1">
    <source>
        <dbReference type="Pfam" id="PF03781"/>
    </source>
</evidence>
<dbReference type="Pfam" id="PF03781">
    <property type="entry name" value="FGE-sulfatase"/>
    <property type="match status" value="1"/>
</dbReference>
<organism evidence="2 3">
    <name type="scientific">Rheinheimera pacifica</name>
    <dbReference type="NCBI Taxonomy" id="173990"/>
    <lineage>
        <taxon>Bacteria</taxon>
        <taxon>Pseudomonadati</taxon>
        <taxon>Pseudomonadota</taxon>
        <taxon>Gammaproteobacteria</taxon>
        <taxon>Chromatiales</taxon>
        <taxon>Chromatiaceae</taxon>
        <taxon>Rheinheimera</taxon>
    </lineage>
</organism>
<dbReference type="STRING" id="173990.SAMN05660691_02929"/>
<keyword evidence="3" id="KW-1185">Reference proteome</keyword>
<dbReference type="InterPro" id="IPR005532">
    <property type="entry name" value="SUMF_dom"/>
</dbReference>
<gene>
    <name evidence="2" type="ORF">SAMN05660691_02929</name>
</gene>
<dbReference type="PANTHER" id="PTHR23150">
    <property type="entry name" value="SULFATASE MODIFYING FACTOR 1, 2"/>
    <property type="match status" value="1"/>
</dbReference>
<protein>
    <submittedName>
        <fullName evidence="2">Formylglycine-generating enzyme, required for sulfatase activity, contains SUMF1/FGE domain</fullName>
    </submittedName>
</protein>
<dbReference type="Gene3D" id="3.90.1580.10">
    <property type="entry name" value="paralog of FGE (formylglycine-generating enzyme)"/>
    <property type="match status" value="1"/>
</dbReference>
<name>A0A1H6MY85_9GAMM</name>
<dbReference type="InterPro" id="IPR051043">
    <property type="entry name" value="Sulfatase_Mod_Factor_Kinase"/>
</dbReference>
<sequence>MSLLKNLLAVFTVPVLIISCDKNIPYTTEFFSDKLSDDSEGPQLSIIPVGKGVAGEEYTTSIGYLGPQRSIKNNTAFAITRAEVTFAQYDKFANATNRTLPDDRGWGRGDMPVINVSWMDATAYAKWLTEQTNQYYRLPSETEWEYAARAGTKTVYWWGEEYVQSKEHCDRDIGDCTAGTEAAQPWISGRYNANPYGLYDVSSNVAEWVLDCDDEKTRSNDTTPVKTGDCEYRIVKGGSYSSRAHNTRLSARHGFSVDDKSPSLGFRLVREIH</sequence>
<dbReference type="RefSeq" id="WP_177172258.1">
    <property type="nucleotide sequence ID" value="NZ_FNXF01000012.1"/>
</dbReference>
<evidence type="ECO:0000313" key="2">
    <source>
        <dbReference type="EMBL" id="SEI03068.1"/>
    </source>
</evidence>
<dbReference type="PROSITE" id="PS51257">
    <property type="entry name" value="PROKAR_LIPOPROTEIN"/>
    <property type="match status" value="1"/>
</dbReference>
<feature type="domain" description="Sulfatase-modifying factor enzyme-like" evidence="1">
    <location>
        <begin position="42"/>
        <end position="270"/>
    </location>
</feature>
<accession>A0A1H6MY85</accession>
<proteinExistence type="predicted"/>
<dbReference type="GO" id="GO:0120147">
    <property type="term" value="F:formylglycine-generating oxidase activity"/>
    <property type="evidence" value="ECO:0007669"/>
    <property type="project" value="TreeGrafter"/>
</dbReference>
<dbReference type="Proteomes" id="UP000199371">
    <property type="component" value="Unassembled WGS sequence"/>
</dbReference>